<proteinExistence type="predicted"/>
<dbReference type="AlphaFoldDB" id="A0A0E9UBJ9"/>
<sequence length="40" mass="4876">MLLQYNTQAFTHRKIYYQTQSRTYWMCIVQQSMLTSLQGI</sequence>
<protein>
    <submittedName>
        <fullName evidence="1">Uncharacterized protein</fullName>
    </submittedName>
</protein>
<name>A0A0E9UBJ9_ANGAN</name>
<evidence type="ECO:0000313" key="1">
    <source>
        <dbReference type="EMBL" id="JAH62328.1"/>
    </source>
</evidence>
<accession>A0A0E9UBJ9</accession>
<reference evidence="1" key="1">
    <citation type="submission" date="2014-11" db="EMBL/GenBank/DDBJ databases">
        <authorList>
            <person name="Amaro Gonzalez C."/>
        </authorList>
    </citation>
    <scope>NUCLEOTIDE SEQUENCE</scope>
</reference>
<organism evidence="1">
    <name type="scientific">Anguilla anguilla</name>
    <name type="common">European freshwater eel</name>
    <name type="synonym">Muraena anguilla</name>
    <dbReference type="NCBI Taxonomy" id="7936"/>
    <lineage>
        <taxon>Eukaryota</taxon>
        <taxon>Metazoa</taxon>
        <taxon>Chordata</taxon>
        <taxon>Craniata</taxon>
        <taxon>Vertebrata</taxon>
        <taxon>Euteleostomi</taxon>
        <taxon>Actinopterygii</taxon>
        <taxon>Neopterygii</taxon>
        <taxon>Teleostei</taxon>
        <taxon>Anguilliformes</taxon>
        <taxon>Anguillidae</taxon>
        <taxon>Anguilla</taxon>
    </lineage>
</organism>
<dbReference type="EMBL" id="GBXM01046249">
    <property type="protein sequence ID" value="JAH62328.1"/>
    <property type="molecule type" value="Transcribed_RNA"/>
</dbReference>
<reference evidence="1" key="2">
    <citation type="journal article" date="2015" name="Fish Shellfish Immunol.">
        <title>Early steps in the European eel (Anguilla anguilla)-Vibrio vulnificus interaction in the gills: Role of the RtxA13 toxin.</title>
        <authorList>
            <person name="Callol A."/>
            <person name="Pajuelo D."/>
            <person name="Ebbesson L."/>
            <person name="Teles M."/>
            <person name="MacKenzie S."/>
            <person name="Amaro C."/>
        </authorList>
    </citation>
    <scope>NUCLEOTIDE SEQUENCE</scope>
</reference>